<feature type="compositionally biased region" description="Low complexity" evidence="2">
    <location>
        <begin position="22"/>
        <end position="41"/>
    </location>
</feature>
<dbReference type="RefSeq" id="WP_197719101.1">
    <property type="nucleotide sequence ID" value="NZ_AP019308.1"/>
</dbReference>
<feature type="compositionally biased region" description="Low complexity" evidence="2">
    <location>
        <begin position="62"/>
        <end position="103"/>
    </location>
</feature>
<dbReference type="Proteomes" id="UP000275368">
    <property type="component" value="Chromosome"/>
</dbReference>
<name>A0A3G9IWB6_9BACL</name>
<feature type="region of interest" description="Disordered" evidence="2">
    <location>
        <begin position="16"/>
        <end position="45"/>
    </location>
</feature>
<keyword evidence="1" id="KW-0175">Coiled coil</keyword>
<keyword evidence="4" id="KW-1185">Reference proteome</keyword>
<feature type="region of interest" description="Disordered" evidence="2">
    <location>
        <begin position="61"/>
        <end position="144"/>
    </location>
</feature>
<organism evidence="3 4">
    <name type="scientific">Paenibacillus baekrokdamisoli</name>
    <dbReference type="NCBI Taxonomy" id="1712516"/>
    <lineage>
        <taxon>Bacteria</taxon>
        <taxon>Bacillati</taxon>
        <taxon>Bacillota</taxon>
        <taxon>Bacilli</taxon>
        <taxon>Bacillales</taxon>
        <taxon>Paenibacillaceae</taxon>
        <taxon>Paenibacillus</taxon>
    </lineage>
</organism>
<dbReference type="KEGG" id="pbk:Back11_41510"/>
<reference evidence="3 4" key="1">
    <citation type="submission" date="2018-11" db="EMBL/GenBank/DDBJ databases">
        <title>Complete genome sequence of Paenibacillus baekrokdamisoli strain KCTC 33723.</title>
        <authorList>
            <person name="Kang S.W."/>
            <person name="Lee K.C."/>
            <person name="Kim K.K."/>
            <person name="Kim J.S."/>
            <person name="Kim D.S."/>
            <person name="Ko S.H."/>
            <person name="Yang S.H."/>
            <person name="Lee J.S."/>
        </authorList>
    </citation>
    <scope>NUCLEOTIDE SEQUENCE [LARGE SCALE GENOMIC DNA]</scope>
    <source>
        <strain evidence="3 4">KCTC 33723</strain>
    </source>
</reference>
<gene>
    <name evidence="3" type="ORF">Back11_41510</name>
</gene>
<evidence type="ECO:0000313" key="4">
    <source>
        <dbReference type="Proteomes" id="UP000275368"/>
    </source>
</evidence>
<sequence length="1411" mass="154407">MVWVNIPKSPPVGVSVGAAIGTSGTKSAPTKPSTSTTSTPPLINTQRLAELVREKQAREAAEAAAKAAEAAAKAAEAAAKAAEAAAKAAAAQKQNASSPSKGGAATGSGSTVGTGTASGGTTSSGGTSSQSQPTYNKPSQAELNSQLYSAKNQWWDAKVRNDQSAMDAASKLGDALRSQGAQETDATRSLDADYTAKFKNLKQNQLNSDLLASKQNWWESRLKDDQVGMNAASKRGEALRAQGAQDTDASSKLDAEYSAKLLAKQNTDKQAEIARQNKESQAAAEKKKQEAEVIQNKLNQDLVTTKKNWWLARLNDQTDQMAIYEKQGEELRLHKAVETDASRAIDTEYGKLLQQKLFDESQLFQEKKNWWNAYANMSTTAMDAAVAAANKLRGNKYVNNQTAAIANLEKQNQLFLKNKTDYYNARISLNSEAMIAAQNGMKQAIQDGSSLSGESYKVDEVSKAIITKLAEWGSNLLDNSPEAASRVLAEADVIKKNAGAFQGLVANVNRTALSSIVNQIKSKDIEYWKEVSLSTAASPGNQQQVAVDREKLYNQLRSAQISMDFKNTLVNTVNTQIMDAKQSYWNSVDAGASSTEILAKKQVYKSLQEENKSVAGIIGETAVDKLNTTFLDARNQLNGYLKTGQYDDAIQAIDYLQSLRSQGATLNIRRNSDVTQAKADDFLYTLKKREWDLMENLQAPDGRLANMKIVAKSNLGANADADKITKLDNWNKAILQAKVQFWQGALEANQAKMTMATTNLNNAIGKGGTLSTKLDSQLDELNSESVRLRIGEWVYKGNKDYEVMLNDRRSLLTSDIRTAERAGLSAYNLYPNASDGVNGLSDQLSQLYQMKQSNWDVTASTHGQYSPYASSITEKTSQINNILNKMNQATGGELGDYVLPRFTIDVKNQEVFDLREQMLTAIKQVDAGKALDLYWSAVDKIDQGATLDIRKLEPNFFKTDWKKLRQDKMFKDTIEQYNREVSKEDITSMQESLKKMNFYNGEVTGTYNKEFLIAVGQYQYIIKNNTTYEAIGGLKINVDGKITDDLLKAARIDINMGRKVEWAASAEEANSGFMKGAAIAVGVADGVVSQLVDDGIDLFQSTNIYYLITNTVPQLYDLAKGIANKSITLKDITQAIGSGLAEQFVTPFQHIADNYMKVLAGKTSYSESQQFGRDLTKAFEAVAVVATFAEEGAVLMAKLGEKARKLIEEVSAGGPRLAHALEVNRAFETGVRPIESGSSKGTGDPKSVGNIVKDGNKTKYTNPAGNELTWVDQHPKNINRDIDNSLNSTDPGKATEAKVASIVRENKEVTGFGQKIQRADNSPAGDLDVVTKDEIIEVKKSLKAVTDVEQFDKYVNANHTDYFNPDQKKVILYIDKPLTNLHPNDVKKIEAIKSKGVIIVNSLDELKEVLK</sequence>
<evidence type="ECO:0000313" key="3">
    <source>
        <dbReference type="EMBL" id="BBH22806.1"/>
    </source>
</evidence>
<feature type="region of interest" description="Disordered" evidence="2">
    <location>
        <begin position="1232"/>
        <end position="1265"/>
    </location>
</feature>
<feature type="compositionally biased region" description="Low complexity" evidence="2">
    <location>
        <begin position="119"/>
        <end position="129"/>
    </location>
</feature>
<dbReference type="EMBL" id="AP019308">
    <property type="protein sequence ID" value="BBH22806.1"/>
    <property type="molecule type" value="Genomic_DNA"/>
</dbReference>
<accession>A0A3G9IWB6</accession>
<feature type="region of interest" description="Disordered" evidence="2">
    <location>
        <begin position="163"/>
        <end position="190"/>
    </location>
</feature>
<protein>
    <submittedName>
        <fullName evidence="3">Uncharacterized protein</fullName>
    </submittedName>
</protein>
<feature type="compositionally biased region" description="Gly residues" evidence="2">
    <location>
        <begin position="104"/>
        <end position="118"/>
    </location>
</feature>
<evidence type="ECO:0000256" key="2">
    <source>
        <dbReference type="SAM" id="MobiDB-lite"/>
    </source>
</evidence>
<feature type="coiled-coil region" evidence="1">
    <location>
        <begin position="259"/>
        <end position="301"/>
    </location>
</feature>
<evidence type="ECO:0000256" key="1">
    <source>
        <dbReference type="SAM" id="Coils"/>
    </source>
</evidence>
<proteinExistence type="predicted"/>
<feature type="compositionally biased region" description="Polar residues" evidence="2">
    <location>
        <begin position="130"/>
        <end position="144"/>
    </location>
</feature>